<dbReference type="Proteomes" id="UP000256599">
    <property type="component" value="Unassembled WGS sequence"/>
</dbReference>
<dbReference type="OrthoDB" id="5373157at2"/>
<gene>
    <name evidence="1" type="ORF">CQA63_01470</name>
</gene>
<sequence>MKTTTMAHILSNITKDYPTLGYKLKEQSEITHFKNTFLTPIQREQLLFITLKNNTLLFAFKHKALCVEFNHYKHKQIIESLKQHKEHFPILSAIQKIHAYVPSHILCPPPKPQYLLTFYEHSDGSFKNLAQNEQIHKKIEALRLSIKRRWEAQNGK</sequence>
<evidence type="ECO:0008006" key="3">
    <source>
        <dbReference type="Google" id="ProtNLM"/>
    </source>
</evidence>
<accession>A0A3D8I6S1</accession>
<evidence type="ECO:0000313" key="2">
    <source>
        <dbReference type="Proteomes" id="UP000256599"/>
    </source>
</evidence>
<name>A0A3D8I6S1_9HELI</name>
<evidence type="ECO:0000313" key="1">
    <source>
        <dbReference type="EMBL" id="RDU60675.1"/>
    </source>
</evidence>
<comment type="caution">
    <text evidence="1">The sequence shown here is derived from an EMBL/GenBank/DDBJ whole genome shotgun (WGS) entry which is preliminary data.</text>
</comment>
<proteinExistence type="predicted"/>
<dbReference type="AlphaFoldDB" id="A0A3D8I6S1"/>
<reference evidence="1 2" key="1">
    <citation type="submission" date="2018-04" db="EMBL/GenBank/DDBJ databases">
        <title>Novel Campyloabacter and Helicobacter Species and Strains.</title>
        <authorList>
            <person name="Mannion A.J."/>
            <person name="Shen Z."/>
            <person name="Fox J.G."/>
        </authorList>
    </citation>
    <scope>NUCLEOTIDE SEQUENCE [LARGE SCALE GENOMIC DNA]</scope>
    <source>
        <strain evidence="1 2">MIT 98-6070</strain>
    </source>
</reference>
<organism evidence="1 2">
    <name type="scientific">Helicobacter marmotae</name>
    <dbReference type="NCBI Taxonomy" id="152490"/>
    <lineage>
        <taxon>Bacteria</taxon>
        <taxon>Pseudomonadati</taxon>
        <taxon>Campylobacterota</taxon>
        <taxon>Epsilonproteobacteria</taxon>
        <taxon>Campylobacterales</taxon>
        <taxon>Helicobacteraceae</taxon>
        <taxon>Helicobacter</taxon>
    </lineage>
</organism>
<protein>
    <recommendedName>
        <fullName evidence="3">DUF721 domain-containing protein</fullName>
    </recommendedName>
</protein>
<dbReference type="EMBL" id="NXLR01000002">
    <property type="protein sequence ID" value="RDU60675.1"/>
    <property type="molecule type" value="Genomic_DNA"/>
</dbReference>
<keyword evidence="2" id="KW-1185">Reference proteome</keyword>
<dbReference type="RefSeq" id="WP_104700042.1">
    <property type="nucleotide sequence ID" value="NZ_NXLR01000002.1"/>
</dbReference>